<dbReference type="Proteomes" id="UP000050794">
    <property type="component" value="Unassembled WGS sequence"/>
</dbReference>
<accession>A0A183V209</accession>
<dbReference type="AlphaFoldDB" id="A0A183V209"/>
<evidence type="ECO:0000313" key="2">
    <source>
        <dbReference type="Proteomes" id="UP000050794"/>
    </source>
</evidence>
<reference evidence="1 2" key="2">
    <citation type="submission" date="2018-11" db="EMBL/GenBank/DDBJ databases">
        <authorList>
            <consortium name="Pathogen Informatics"/>
        </authorList>
    </citation>
    <scope>NUCLEOTIDE SEQUENCE [LARGE SCALE GENOMIC DNA]</scope>
</reference>
<gene>
    <name evidence="1" type="ORF">TCNE_LOCUS14779</name>
</gene>
<evidence type="ECO:0000313" key="3">
    <source>
        <dbReference type="WBParaSite" id="TCNE_0001477901-mRNA-1"/>
    </source>
</evidence>
<evidence type="ECO:0000313" key="1">
    <source>
        <dbReference type="EMBL" id="VDM46100.1"/>
    </source>
</evidence>
<proteinExistence type="predicted"/>
<organism evidence="2 3">
    <name type="scientific">Toxocara canis</name>
    <name type="common">Canine roundworm</name>
    <dbReference type="NCBI Taxonomy" id="6265"/>
    <lineage>
        <taxon>Eukaryota</taxon>
        <taxon>Metazoa</taxon>
        <taxon>Ecdysozoa</taxon>
        <taxon>Nematoda</taxon>
        <taxon>Chromadorea</taxon>
        <taxon>Rhabditida</taxon>
        <taxon>Spirurina</taxon>
        <taxon>Ascaridomorpha</taxon>
        <taxon>Ascaridoidea</taxon>
        <taxon>Toxocaridae</taxon>
        <taxon>Toxocara</taxon>
    </lineage>
</organism>
<sequence length="353" mass="39772">MNTTETAKIPSIEIKDSEALLEAKEFDLGKGCWKKPHLLIGVDQCFRLMTSQEIEKLPSGFLLIQSVVGPTIMGKGAVVSREANSRTKYSRAIVVTGIEHDVERLWRLEELEIWSPNKQEEGDENALKQFYKTIEKKECGRHSAHNEIIEQQLQQGIIQKARNPADGPLELQEPGREACRFLWLRNPDDPNIEVDRNLQTYRFFRVPFGVVSSPFLLAAVLKTHMKGCTEEKAIDKNLTCLLGRMNRSGRIVEPCEGIDWVTAKAAKGLPVRTPSQSQVGFGVSLGYNQAGGTRVGSRYGPSVWGSSVNWTRQFSSTALYQIAIFQGFLPFSSQVLLWRTKTACWDRFKSCDF</sequence>
<protein>
    <submittedName>
        <fullName evidence="3">Reverse transcriptase domain-containing protein</fullName>
    </submittedName>
</protein>
<dbReference type="EMBL" id="UYWY01022446">
    <property type="protein sequence ID" value="VDM46100.1"/>
    <property type="molecule type" value="Genomic_DNA"/>
</dbReference>
<name>A0A183V209_TOXCA</name>
<reference evidence="3" key="1">
    <citation type="submission" date="2016-06" db="UniProtKB">
        <authorList>
            <consortium name="WormBaseParasite"/>
        </authorList>
    </citation>
    <scope>IDENTIFICATION</scope>
</reference>
<keyword evidence="2" id="KW-1185">Reference proteome</keyword>
<dbReference type="WBParaSite" id="TCNE_0001477901-mRNA-1">
    <property type="protein sequence ID" value="TCNE_0001477901-mRNA-1"/>
    <property type="gene ID" value="TCNE_0001477901"/>
</dbReference>